<organism evidence="2">
    <name type="scientific">Rhipicephalus microplus</name>
    <name type="common">Cattle tick</name>
    <name type="synonym">Boophilus microplus</name>
    <dbReference type="NCBI Taxonomy" id="6941"/>
    <lineage>
        <taxon>Eukaryota</taxon>
        <taxon>Metazoa</taxon>
        <taxon>Ecdysozoa</taxon>
        <taxon>Arthropoda</taxon>
        <taxon>Chelicerata</taxon>
        <taxon>Arachnida</taxon>
        <taxon>Acari</taxon>
        <taxon>Parasitiformes</taxon>
        <taxon>Ixodida</taxon>
        <taxon>Ixodoidea</taxon>
        <taxon>Ixodidae</taxon>
        <taxon>Rhipicephalinae</taxon>
        <taxon>Rhipicephalus</taxon>
        <taxon>Boophilus</taxon>
    </lineage>
</organism>
<keyword evidence="1" id="KW-1133">Transmembrane helix</keyword>
<proteinExistence type="predicted"/>
<name>A0A6M2DB61_RHIMP</name>
<evidence type="ECO:0000256" key="1">
    <source>
        <dbReference type="SAM" id="Phobius"/>
    </source>
</evidence>
<keyword evidence="1" id="KW-0812">Transmembrane</keyword>
<feature type="transmembrane region" description="Helical" evidence="1">
    <location>
        <begin position="7"/>
        <end position="26"/>
    </location>
</feature>
<evidence type="ECO:0000313" key="2">
    <source>
        <dbReference type="EMBL" id="NOV43553.1"/>
    </source>
</evidence>
<feature type="transmembrane region" description="Helical" evidence="1">
    <location>
        <begin position="38"/>
        <end position="60"/>
    </location>
</feature>
<dbReference type="EMBL" id="GHWJ01010816">
    <property type="protein sequence ID" value="NOV43553.1"/>
    <property type="molecule type" value="Transcribed_RNA"/>
</dbReference>
<dbReference type="AlphaFoldDB" id="A0A6M2DB61"/>
<reference evidence="2" key="1">
    <citation type="submission" date="2019-09" db="EMBL/GenBank/DDBJ databases">
        <title>Organ-specific transcriptomic study of the physiology of the cattle tick, Rhipicephalus microplus.</title>
        <authorList>
            <person name="Tirloni L."/>
            <person name="Braz G."/>
            <person name="Gandara A.C.P."/>
            <person name="Sabadin G.A."/>
            <person name="da Silva R.M."/>
            <person name="Guizzo M.G."/>
            <person name="Machado J.A."/>
            <person name="Costa E.P."/>
            <person name="Gomes H.F."/>
            <person name="Moraes J."/>
            <person name="Mota M.B.S."/>
            <person name="Mesquita R.D."/>
            <person name="Alvarenga P.H."/>
            <person name="Alves F."/>
            <person name="Seixas A."/>
            <person name="da Fonseca R.N."/>
            <person name="Fogaca A."/>
            <person name="Logullo C."/>
            <person name="Tanaka A."/>
            <person name="Daffre S."/>
            <person name="Termignoni C."/>
            <person name="Vaz I.S.Jr."/>
            <person name="Oliveira P.L."/>
            <person name="Ribeiro J.M."/>
        </authorList>
    </citation>
    <scope>NUCLEOTIDE SEQUENCE</scope>
    <source>
        <strain evidence="2">Porto Alegre</strain>
    </source>
</reference>
<protein>
    <submittedName>
        <fullName evidence="2">Uncharacterized protein</fullName>
    </submittedName>
</protein>
<accession>A0A6M2DB61</accession>
<sequence length="70" mass="7971">MVVALSLYCYAIIASFFFARCFYVSFVCNSYTDLAVAYAISLLSLFVSCRSYQILIRLFIINKSISKQIS</sequence>
<keyword evidence="1" id="KW-0472">Membrane</keyword>